<protein>
    <submittedName>
        <fullName evidence="4">Putative DNA-binding protein</fullName>
    </submittedName>
</protein>
<dbReference type="EMBL" id="AP012319">
    <property type="protein sequence ID" value="BAL85481.1"/>
    <property type="molecule type" value="Genomic_DNA"/>
</dbReference>
<dbReference type="GO" id="GO:0003700">
    <property type="term" value="F:DNA-binding transcription factor activity"/>
    <property type="evidence" value="ECO:0007669"/>
    <property type="project" value="TreeGrafter"/>
</dbReference>
<feature type="compositionally biased region" description="Basic and acidic residues" evidence="2">
    <location>
        <begin position="14"/>
        <end position="28"/>
    </location>
</feature>
<reference evidence="4 5" key="1">
    <citation type="submission" date="2012-02" db="EMBL/GenBank/DDBJ databases">
        <title>Complete genome sequence of Actinoplanes missouriensis 431 (= NBRC 102363).</title>
        <authorList>
            <person name="Ohnishi Y."/>
            <person name="Ishikawa J."/>
            <person name="Sekine M."/>
            <person name="Hosoyama A."/>
            <person name="Harada T."/>
            <person name="Narita H."/>
            <person name="Hata T."/>
            <person name="Konno Y."/>
            <person name="Tutikane K."/>
            <person name="Fujita N."/>
            <person name="Horinouchi S."/>
            <person name="Hayakawa M."/>
        </authorList>
    </citation>
    <scope>NUCLEOTIDE SEQUENCE [LARGE SCALE GENOMIC DNA]</scope>
    <source>
        <strain evidence="5">ATCC 14538 / DSM 43046 / CBS 188.64 / JCM 3121 / NBRC 102363 / NCIMB 12654 / NRRL B-3342 / UNCC 431</strain>
    </source>
</reference>
<dbReference type="STRING" id="512565.AMIS_2610"/>
<dbReference type="SUPFAM" id="SSF47413">
    <property type="entry name" value="lambda repressor-like DNA-binding domains"/>
    <property type="match status" value="1"/>
</dbReference>
<organism evidence="4 5">
    <name type="scientific">Actinoplanes missouriensis (strain ATCC 14538 / DSM 43046 / CBS 188.64 / JCM 3121 / NBRC 102363 / NCIMB 12654 / NRRL B-3342 / UNCC 431)</name>
    <dbReference type="NCBI Taxonomy" id="512565"/>
    <lineage>
        <taxon>Bacteria</taxon>
        <taxon>Bacillati</taxon>
        <taxon>Actinomycetota</taxon>
        <taxon>Actinomycetes</taxon>
        <taxon>Micromonosporales</taxon>
        <taxon>Micromonosporaceae</taxon>
        <taxon>Actinoplanes</taxon>
    </lineage>
</organism>
<dbReference type="PATRIC" id="fig|512565.3.peg.262"/>
<dbReference type="HOGENOM" id="CLU_2079697_0_0_11"/>
<dbReference type="PANTHER" id="PTHR46797:SF1">
    <property type="entry name" value="METHYLPHOSPHONATE SYNTHASE"/>
    <property type="match status" value="1"/>
</dbReference>
<evidence type="ECO:0000259" key="3">
    <source>
        <dbReference type="PROSITE" id="PS50943"/>
    </source>
</evidence>
<dbReference type="Pfam" id="PF01381">
    <property type="entry name" value="HTH_3"/>
    <property type="match status" value="1"/>
</dbReference>
<keyword evidence="1 4" id="KW-0238">DNA-binding</keyword>
<evidence type="ECO:0000313" key="5">
    <source>
        <dbReference type="Proteomes" id="UP000007882"/>
    </source>
</evidence>
<accession>I0GXJ4</accession>
<dbReference type="AlphaFoldDB" id="I0GXJ4"/>
<dbReference type="GO" id="GO:0003677">
    <property type="term" value="F:DNA binding"/>
    <property type="evidence" value="ECO:0007669"/>
    <property type="project" value="UniProtKB-KW"/>
</dbReference>
<feature type="compositionally biased region" description="Polar residues" evidence="2">
    <location>
        <begin position="1"/>
        <end position="10"/>
    </location>
</feature>
<evidence type="ECO:0000256" key="2">
    <source>
        <dbReference type="SAM" id="MobiDB-lite"/>
    </source>
</evidence>
<dbReference type="Gene3D" id="1.10.260.40">
    <property type="entry name" value="lambda repressor-like DNA-binding domains"/>
    <property type="match status" value="1"/>
</dbReference>
<evidence type="ECO:0000256" key="1">
    <source>
        <dbReference type="ARBA" id="ARBA00023125"/>
    </source>
</evidence>
<dbReference type="GO" id="GO:0005829">
    <property type="term" value="C:cytosol"/>
    <property type="evidence" value="ECO:0007669"/>
    <property type="project" value="TreeGrafter"/>
</dbReference>
<name>I0GXJ4_ACTM4</name>
<dbReference type="InterPro" id="IPR010982">
    <property type="entry name" value="Lambda_DNA-bd_dom_sf"/>
</dbReference>
<keyword evidence="5" id="KW-1185">Reference proteome</keyword>
<dbReference type="KEGG" id="ams:AMIS_2610"/>
<dbReference type="InterPro" id="IPR001387">
    <property type="entry name" value="Cro/C1-type_HTH"/>
</dbReference>
<dbReference type="Proteomes" id="UP000007882">
    <property type="component" value="Chromosome"/>
</dbReference>
<dbReference type="SMART" id="SM00530">
    <property type="entry name" value="HTH_XRE"/>
    <property type="match status" value="1"/>
</dbReference>
<gene>
    <name evidence="4" type="ordered locus">AMIS_2610</name>
</gene>
<feature type="region of interest" description="Disordered" evidence="2">
    <location>
        <begin position="1"/>
        <end position="28"/>
    </location>
</feature>
<evidence type="ECO:0000313" key="4">
    <source>
        <dbReference type="EMBL" id="BAL85481.1"/>
    </source>
</evidence>
<dbReference type="RefSeq" id="WP_014440381.1">
    <property type="nucleotide sequence ID" value="NC_017093.1"/>
</dbReference>
<dbReference type="InterPro" id="IPR050807">
    <property type="entry name" value="TransReg_Diox_bact_type"/>
</dbReference>
<sequence>MTVSPATQAARQWATDHGHPQPDDRMLQAYEDNRPGSIRVPSTTSLGTALREIRHLHGLTLQQLADKTGINLQQLGEYERGRTMPSAVNLLKIIAAYEYKLALVAPQKQSGPNGDVA</sequence>
<dbReference type="PANTHER" id="PTHR46797">
    <property type="entry name" value="HTH-TYPE TRANSCRIPTIONAL REGULATOR"/>
    <property type="match status" value="1"/>
</dbReference>
<feature type="domain" description="HTH cro/C1-type" evidence="3">
    <location>
        <begin position="50"/>
        <end position="104"/>
    </location>
</feature>
<dbReference type="PROSITE" id="PS50943">
    <property type="entry name" value="HTH_CROC1"/>
    <property type="match status" value="1"/>
</dbReference>
<proteinExistence type="predicted"/>
<dbReference type="CDD" id="cd00093">
    <property type="entry name" value="HTH_XRE"/>
    <property type="match status" value="1"/>
</dbReference>